<gene>
    <name evidence="7" type="ORF">DVH24_027484</name>
</gene>
<feature type="domain" description="Protein kinase" evidence="6">
    <location>
        <begin position="1"/>
        <end position="216"/>
    </location>
</feature>
<evidence type="ECO:0000313" key="7">
    <source>
        <dbReference type="EMBL" id="RXI09891.1"/>
    </source>
</evidence>
<keyword evidence="5" id="KW-0067">ATP-binding</keyword>
<dbReference type="Proteomes" id="UP000290289">
    <property type="component" value="Unassembled WGS sequence"/>
</dbReference>
<dbReference type="InterPro" id="IPR011009">
    <property type="entry name" value="Kinase-like_dom_sf"/>
</dbReference>
<name>A0A498KRW3_MALDO</name>
<evidence type="ECO:0000256" key="4">
    <source>
        <dbReference type="ARBA" id="ARBA00022777"/>
    </source>
</evidence>
<organism evidence="7 8">
    <name type="scientific">Malus domestica</name>
    <name type="common">Apple</name>
    <name type="synonym">Pyrus malus</name>
    <dbReference type="NCBI Taxonomy" id="3750"/>
    <lineage>
        <taxon>Eukaryota</taxon>
        <taxon>Viridiplantae</taxon>
        <taxon>Streptophyta</taxon>
        <taxon>Embryophyta</taxon>
        <taxon>Tracheophyta</taxon>
        <taxon>Spermatophyta</taxon>
        <taxon>Magnoliopsida</taxon>
        <taxon>eudicotyledons</taxon>
        <taxon>Gunneridae</taxon>
        <taxon>Pentapetalae</taxon>
        <taxon>rosids</taxon>
        <taxon>fabids</taxon>
        <taxon>Rosales</taxon>
        <taxon>Rosaceae</taxon>
        <taxon>Amygdaloideae</taxon>
        <taxon>Maleae</taxon>
        <taxon>Malus</taxon>
    </lineage>
</organism>
<dbReference type="EMBL" id="RDQH01000129">
    <property type="protein sequence ID" value="RXI09891.1"/>
    <property type="molecule type" value="Genomic_DNA"/>
</dbReference>
<dbReference type="GO" id="GO:0005524">
    <property type="term" value="F:ATP binding"/>
    <property type="evidence" value="ECO:0007669"/>
    <property type="project" value="UniProtKB-KW"/>
</dbReference>
<dbReference type="STRING" id="3750.A0A498KRW3"/>
<dbReference type="PANTHER" id="PTHR43895">
    <property type="entry name" value="CALCIUM/CALMODULIN-DEPENDENT PROTEIN KINASE KINASE-RELATED"/>
    <property type="match status" value="1"/>
</dbReference>
<dbReference type="PROSITE" id="PS50011">
    <property type="entry name" value="PROTEIN_KINASE_DOM"/>
    <property type="match status" value="1"/>
</dbReference>
<evidence type="ECO:0000256" key="3">
    <source>
        <dbReference type="ARBA" id="ARBA00022741"/>
    </source>
</evidence>
<dbReference type="InterPro" id="IPR000719">
    <property type="entry name" value="Prot_kinase_dom"/>
</dbReference>
<evidence type="ECO:0000259" key="6">
    <source>
        <dbReference type="PROSITE" id="PS50011"/>
    </source>
</evidence>
<dbReference type="Pfam" id="PF00069">
    <property type="entry name" value="Pkinase"/>
    <property type="match status" value="1"/>
</dbReference>
<dbReference type="GO" id="GO:0004674">
    <property type="term" value="F:protein serine/threonine kinase activity"/>
    <property type="evidence" value="ECO:0007669"/>
    <property type="project" value="UniProtKB-KW"/>
</dbReference>
<keyword evidence="8" id="KW-1185">Reference proteome</keyword>
<dbReference type="SUPFAM" id="SSF56112">
    <property type="entry name" value="Protein kinase-like (PK-like)"/>
    <property type="match status" value="1"/>
</dbReference>
<keyword evidence="4" id="KW-0418">Kinase</keyword>
<keyword evidence="3" id="KW-0547">Nucleotide-binding</keyword>
<keyword evidence="2" id="KW-0808">Transferase</keyword>
<evidence type="ECO:0000256" key="1">
    <source>
        <dbReference type="ARBA" id="ARBA00022527"/>
    </source>
</evidence>
<accession>A0A498KRW3</accession>
<proteinExistence type="predicted"/>
<dbReference type="GO" id="GO:0007165">
    <property type="term" value="P:signal transduction"/>
    <property type="evidence" value="ECO:0007669"/>
    <property type="project" value="TreeGrafter"/>
</dbReference>
<evidence type="ECO:0000256" key="2">
    <source>
        <dbReference type="ARBA" id="ARBA00022679"/>
    </source>
</evidence>
<evidence type="ECO:0000313" key="8">
    <source>
        <dbReference type="Proteomes" id="UP000290289"/>
    </source>
</evidence>
<evidence type="ECO:0000256" key="5">
    <source>
        <dbReference type="ARBA" id="ARBA00022840"/>
    </source>
</evidence>
<keyword evidence="1" id="KW-0723">Serine/threonine-protein kinase</keyword>
<protein>
    <recommendedName>
        <fullName evidence="6">Protein kinase domain-containing protein</fullName>
    </recommendedName>
</protein>
<dbReference type="Gene3D" id="1.10.510.10">
    <property type="entry name" value="Transferase(Phosphotransferase) domain 1"/>
    <property type="match status" value="1"/>
</dbReference>
<comment type="caution">
    <text evidence="7">The sequence shown here is derived from an EMBL/GenBank/DDBJ whole genome shotgun (WGS) entry which is preliminary data.</text>
</comment>
<sequence length="216" mass="24953">MTKLLCRNEMQLREMWSLIHTNYLEKIGGKRTKESMFSRWIILSQSFSLWRDALAQASANLQSGENLADQCGTPAYVAPKVLRKKGYDGSKADIWSCGVVLFVLLARFMPFQDENNELVHEGFQGGILQAQAWYNVKTKNKNKSFTRWECWNIVKDCSKFRVVSVSPEVVMNNTHLHYIPIHDSHVEGDTEEVPETPHEQALVKKEQKTMNIMIRF</sequence>
<reference evidence="7 8" key="1">
    <citation type="submission" date="2018-10" db="EMBL/GenBank/DDBJ databases">
        <title>A high-quality apple genome assembly.</title>
        <authorList>
            <person name="Hu J."/>
        </authorList>
    </citation>
    <scope>NUCLEOTIDE SEQUENCE [LARGE SCALE GENOMIC DNA]</scope>
    <source>
        <strain evidence="8">cv. HFTH1</strain>
        <tissue evidence="7">Young leaf</tissue>
    </source>
</reference>
<dbReference type="PANTHER" id="PTHR43895:SF162">
    <property type="entry name" value="CBL-INTERACTING SERINE_THREONINE-PROTEIN KINASE 25"/>
    <property type="match status" value="1"/>
</dbReference>
<dbReference type="AlphaFoldDB" id="A0A498KRW3"/>